<dbReference type="OrthoDB" id="9810880at2"/>
<feature type="binding site" evidence="9">
    <location>
        <position position="163"/>
    </location>
    <ligand>
        <name>2-[(2R,5Z)-2-carboxy-4-methylthiazol-5(2H)-ylidene]ethyl phosphate</name>
        <dbReference type="ChEBI" id="CHEBI:62899"/>
    </ligand>
</feature>
<keyword evidence="5 9" id="KW-0784">Thiamine biosynthesis</keyword>
<name>A0A6C2CPA4_9RHOO</name>
<dbReference type="AlphaFoldDB" id="A0A6C2CPA4"/>
<dbReference type="RefSeq" id="WP_148579583.1">
    <property type="nucleotide sequence ID" value="NZ_SDKK01000012.1"/>
</dbReference>
<keyword evidence="2 9" id="KW-0808">Transferase</keyword>
<comment type="caution">
    <text evidence="13">The sequence shown here is derived from an EMBL/GenBank/DDBJ whole genome shotgun (WGS) entry which is preliminary data.</text>
</comment>
<comment type="catalytic activity">
    <reaction evidence="7 9 10">
        <text>2-(2-carboxy-4-methylthiazol-5-yl)ethyl phosphate + 4-amino-2-methyl-5-(diphosphooxymethyl)pyrimidine + 2 H(+) = thiamine phosphate + CO2 + diphosphate</text>
        <dbReference type="Rhea" id="RHEA:47848"/>
        <dbReference type="ChEBI" id="CHEBI:15378"/>
        <dbReference type="ChEBI" id="CHEBI:16526"/>
        <dbReference type="ChEBI" id="CHEBI:33019"/>
        <dbReference type="ChEBI" id="CHEBI:37575"/>
        <dbReference type="ChEBI" id="CHEBI:57841"/>
        <dbReference type="ChEBI" id="CHEBI:62890"/>
        <dbReference type="EC" id="2.5.1.3"/>
    </reaction>
</comment>
<evidence type="ECO:0000256" key="9">
    <source>
        <dbReference type="HAMAP-Rule" id="MF_00097"/>
    </source>
</evidence>
<comment type="cofactor">
    <cofactor evidence="9">
        <name>Mg(2+)</name>
        <dbReference type="ChEBI" id="CHEBI:18420"/>
    </cofactor>
    <text evidence="9">Binds 1 Mg(2+) ion per subunit.</text>
</comment>
<accession>A0A6C2CPA4</accession>
<proteinExistence type="inferred from homology"/>
<evidence type="ECO:0000256" key="5">
    <source>
        <dbReference type="ARBA" id="ARBA00022977"/>
    </source>
</evidence>
<protein>
    <recommendedName>
        <fullName evidence="9">Thiamine-phosphate synthase</fullName>
        <shortName evidence="9">TP synthase</shortName>
        <shortName evidence="9">TPS</shortName>
        <ecNumber evidence="9">2.5.1.3</ecNumber>
    </recommendedName>
    <alternativeName>
        <fullName evidence="9">Thiamine-phosphate pyrophosphorylase</fullName>
        <shortName evidence="9">TMP pyrophosphorylase</shortName>
        <shortName evidence="9">TMP-PPase</shortName>
    </alternativeName>
</protein>
<evidence type="ECO:0000256" key="11">
    <source>
        <dbReference type="RuleBase" id="RU004253"/>
    </source>
</evidence>
<evidence type="ECO:0000256" key="8">
    <source>
        <dbReference type="ARBA" id="ARBA00047883"/>
    </source>
</evidence>
<dbReference type="PANTHER" id="PTHR20857">
    <property type="entry name" value="THIAMINE-PHOSPHATE PYROPHOSPHORYLASE"/>
    <property type="match status" value="1"/>
</dbReference>
<dbReference type="GO" id="GO:0009229">
    <property type="term" value="P:thiamine diphosphate biosynthetic process"/>
    <property type="evidence" value="ECO:0007669"/>
    <property type="project" value="UniProtKB-UniRule"/>
</dbReference>
<gene>
    <name evidence="9" type="primary">thiE</name>
    <name evidence="13" type="ORF">ETQ85_13385</name>
</gene>
<dbReference type="SUPFAM" id="SSF51391">
    <property type="entry name" value="Thiamin phosphate synthase"/>
    <property type="match status" value="1"/>
</dbReference>
<comment type="similarity">
    <text evidence="9 10">Belongs to the thiamine-phosphate synthase family.</text>
</comment>
<dbReference type="GO" id="GO:0009228">
    <property type="term" value="P:thiamine biosynthetic process"/>
    <property type="evidence" value="ECO:0007669"/>
    <property type="project" value="UniProtKB-KW"/>
</dbReference>
<evidence type="ECO:0000256" key="2">
    <source>
        <dbReference type="ARBA" id="ARBA00022679"/>
    </source>
</evidence>
<dbReference type="PANTHER" id="PTHR20857:SF15">
    <property type="entry name" value="THIAMINE-PHOSPHATE SYNTHASE"/>
    <property type="match status" value="1"/>
</dbReference>
<dbReference type="InterPro" id="IPR036206">
    <property type="entry name" value="ThiamineP_synth_sf"/>
</dbReference>
<organism evidence="13 14">
    <name type="scientific">Zoogloea oleivorans</name>
    <dbReference type="NCBI Taxonomy" id="1552750"/>
    <lineage>
        <taxon>Bacteria</taxon>
        <taxon>Pseudomonadati</taxon>
        <taxon>Pseudomonadota</taxon>
        <taxon>Betaproteobacteria</taxon>
        <taxon>Rhodocyclales</taxon>
        <taxon>Zoogloeaceae</taxon>
        <taxon>Zoogloea</taxon>
    </lineage>
</organism>
<keyword evidence="3 9" id="KW-0479">Metal-binding</keyword>
<keyword evidence="4 9" id="KW-0460">Magnesium</keyword>
<keyword evidence="14" id="KW-1185">Reference proteome</keyword>
<comment type="function">
    <text evidence="9">Condenses 4-methyl-5-(beta-hydroxyethyl)thiazole monophosphate (THZ-P) and 2-methyl-4-amino-5-hydroxymethyl pyrimidine pyrophosphate (HMP-PP) to form thiamine monophosphate (TMP).</text>
</comment>
<dbReference type="InterPro" id="IPR022998">
    <property type="entry name" value="ThiamineP_synth_TenI"/>
</dbReference>
<feature type="binding site" evidence="9">
    <location>
        <position position="87"/>
    </location>
    <ligand>
        <name>Mg(2+)</name>
        <dbReference type="ChEBI" id="CHEBI:18420"/>
    </ligand>
</feature>
<evidence type="ECO:0000256" key="4">
    <source>
        <dbReference type="ARBA" id="ARBA00022842"/>
    </source>
</evidence>
<evidence type="ECO:0000313" key="14">
    <source>
        <dbReference type="Proteomes" id="UP000389128"/>
    </source>
</evidence>
<feature type="binding site" evidence="9">
    <location>
        <begin position="133"/>
        <end position="135"/>
    </location>
    <ligand>
        <name>2-[(2R,5Z)-2-carboxy-4-methylthiazol-5(2H)-ylidene]ethyl phosphate</name>
        <dbReference type="ChEBI" id="CHEBI:62899"/>
    </ligand>
</feature>
<dbReference type="InterPro" id="IPR013785">
    <property type="entry name" value="Aldolase_TIM"/>
</dbReference>
<evidence type="ECO:0000259" key="12">
    <source>
        <dbReference type="Pfam" id="PF02581"/>
    </source>
</evidence>
<evidence type="ECO:0000256" key="7">
    <source>
        <dbReference type="ARBA" id="ARBA00047851"/>
    </source>
</evidence>
<dbReference type="Proteomes" id="UP000389128">
    <property type="component" value="Unassembled WGS sequence"/>
</dbReference>
<comment type="catalytic activity">
    <reaction evidence="8 9 10">
        <text>2-[(2R,5Z)-2-carboxy-4-methylthiazol-5(2H)-ylidene]ethyl phosphate + 4-amino-2-methyl-5-(diphosphooxymethyl)pyrimidine + 2 H(+) = thiamine phosphate + CO2 + diphosphate</text>
        <dbReference type="Rhea" id="RHEA:47844"/>
        <dbReference type="ChEBI" id="CHEBI:15378"/>
        <dbReference type="ChEBI" id="CHEBI:16526"/>
        <dbReference type="ChEBI" id="CHEBI:33019"/>
        <dbReference type="ChEBI" id="CHEBI:37575"/>
        <dbReference type="ChEBI" id="CHEBI:57841"/>
        <dbReference type="ChEBI" id="CHEBI:62899"/>
        <dbReference type="EC" id="2.5.1.3"/>
    </reaction>
</comment>
<reference evidence="13 14" key="1">
    <citation type="submission" date="2019-01" db="EMBL/GenBank/DDBJ databases">
        <title>Zoogloea oleivorans genome sequencing and assembly.</title>
        <authorList>
            <person name="Tancsics A."/>
            <person name="Farkas M."/>
            <person name="Kriszt B."/>
            <person name="Maroti G."/>
            <person name="Horvath B."/>
        </authorList>
    </citation>
    <scope>NUCLEOTIDE SEQUENCE [LARGE SCALE GENOMIC DNA]</scope>
    <source>
        <strain evidence="13 14">Buc</strain>
    </source>
</reference>
<dbReference type="GO" id="GO:0005737">
    <property type="term" value="C:cytoplasm"/>
    <property type="evidence" value="ECO:0007669"/>
    <property type="project" value="TreeGrafter"/>
</dbReference>
<feature type="binding site" evidence="9">
    <location>
        <position position="106"/>
    </location>
    <ligand>
        <name>4-amino-2-methyl-5-(diphosphooxymethyl)pyrimidine</name>
        <dbReference type="ChEBI" id="CHEBI:57841"/>
    </ligand>
</feature>
<comment type="pathway">
    <text evidence="1 9 11">Cofactor biosynthesis; thiamine diphosphate biosynthesis; thiamine phosphate from 4-amino-2-methyl-5-diphosphomethylpyrimidine and 4-methyl-5-(2-phosphoethyl)-thiazole: step 1/1.</text>
</comment>
<dbReference type="Gene3D" id="3.20.20.70">
    <property type="entry name" value="Aldolase class I"/>
    <property type="match status" value="1"/>
</dbReference>
<feature type="binding site" evidence="9">
    <location>
        <position position="136"/>
    </location>
    <ligand>
        <name>4-amino-2-methyl-5-(diphosphooxymethyl)pyrimidine</name>
        <dbReference type="ChEBI" id="CHEBI:57841"/>
    </ligand>
</feature>
<dbReference type="EC" id="2.5.1.3" evidence="9"/>
<dbReference type="HAMAP" id="MF_00097">
    <property type="entry name" value="TMP_synthase"/>
    <property type="match status" value="1"/>
</dbReference>
<feature type="binding site" evidence="9">
    <location>
        <position position="67"/>
    </location>
    <ligand>
        <name>4-amino-2-methyl-5-(diphosphooxymethyl)pyrimidine</name>
        <dbReference type="ChEBI" id="CHEBI:57841"/>
    </ligand>
</feature>
<evidence type="ECO:0000256" key="1">
    <source>
        <dbReference type="ARBA" id="ARBA00005165"/>
    </source>
</evidence>
<dbReference type="NCBIfam" id="TIGR00693">
    <property type="entry name" value="thiE"/>
    <property type="match status" value="1"/>
</dbReference>
<feature type="binding site" evidence="9">
    <location>
        <position position="68"/>
    </location>
    <ligand>
        <name>Mg(2+)</name>
        <dbReference type="ChEBI" id="CHEBI:18420"/>
    </ligand>
</feature>
<dbReference type="EMBL" id="SDKK01000012">
    <property type="protein sequence ID" value="TYC55890.1"/>
    <property type="molecule type" value="Genomic_DNA"/>
</dbReference>
<dbReference type="GO" id="GO:0000287">
    <property type="term" value="F:magnesium ion binding"/>
    <property type="evidence" value="ECO:0007669"/>
    <property type="project" value="UniProtKB-UniRule"/>
</dbReference>
<evidence type="ECO:0000256" key="10">
    <source>
        <dbReference type="RuleBase" id="RU003826"/>
    </source>
</evidence>
<feature type="binding site" evidence="9">
    <location>
        <begin position="35"/>
        <end position="39"/>
    </location>
    <ligand>
        <name>4-amino-2-methyl-5-(diphosphooxymethyl)pyrimidine</name>
        <dbReference type="ChEBI" id="CHEBI:57841"/>
    </ligand>
</feature>
<evidence type="ECO:0000256" key="3">
    <source>
        <dbReference type="ARBA" id="ARBA00022723"/>
    </source>
</evidence>
<dbReference type="GO" id="GO:0004789">
    <property type="term" value="F:thiamine-phosphate diphosphorylase activity"/>
    <property type="evidence" value="ECO:0007669"/>
    <property type="project" value="UniProtKB-UniRule"/>
</dbReference>
<evidence type="ECO:0000313" key="13">
    <source>
        <dbReference type="EMBL" id="TYC55890.1"/>
    </source>
</evidence>
<comment type="catalytic activity">
    <reaction evidence="6 9 10">
        <text>4-methyl-5-(2-phosphooxyethyl)-thiazole + 4-amino-2-methyl-5-(diphosphooxymethyl)pyrimidine + H(+) = thiamine phosphate + diphosphate</text>
        <dbReference type="Rhea" id="RHEA:22328"/>
        <dbReference type="ChEBI" id="CHEBI:15378"/>
        <dbReference type="ChEBI" id="CHEBI:33019"/>
        <dbReference type="ChEBI" id="CHEBI:37575"/>
        <dbReference type="ChEBI" id="CHEBI:57841"/>
        <dbReference type="ChEBI" id="CHEBI:58296"/>
        <dbReference type="EC" id="2.5.1.3"/>
    </reaction>
</comment>
<evidence type="ECO:0000256" key="6">
    <source>
        <dbReference type="ARBA" id="ARBA00047334"/>
    </source>
</evidence>
<feature type="domain" description="Thiamine phosphate synthase/TenI" evidence="12">
    <location>
        <begin position="6"/>
        <end position="186"/>
    </location>
</feature>
<dbReference type="CDD" id="cd00564">
    <property type="entry name" value="TMP_TenI"/>
    <property type="match status" value="1"/>
</dbReference>
<dbReference type="UniPathway" id="UPA00060">
    <property type="reaction ID" value="UER00141"/>
</dbReference>
<sequence>MLRRGLYLVTPDGLETSALVAALAAVLPSRPALVQYRNKLADASLRREQALRLLEICRAADVPLIINDNLPLALEIDADGVHLGRDDGDPAAARKVLGPERILGVSCYGEWPRAVAGAAAGVDYLAFGAMYPSSTKPAAPRASLDMLTRARREFGLPVVAIGGITLDNAGELIDAGADQLAVISDVFSAPDPAARAAAYARLFD</sequence>
<feature type="binding site" evidence="9">
    <location>
        <begin position="183"/>
        <end position="184"/>
    </location>
    <ligand>
        <name>2-[(2R,5Z)-2-carboxy-4-methylthiazol-5(2H)-ylidene]ethyl phosphate</name>
        <dbReference type="ChEBI" id="CHEBI:62899"/>
    </ligand>
</feature>
<dbReference type="InterPro" id="IPR034291">
    <property type="entry name" value="TMP_synthase"/>
</dbReference>
<dbReference type="Pfam" id="PF02581">
    <property type="entry name" value="TMP-TENI"/>
    <property type="match status" value="1"/>
</dbReference>